<dbReference type="PROSITE" id="PS51192">
    <property type="entry name" value="HELICASE_ATP_BIND_1"/>
    <property type="match status" value="1"/>
</dbReference>
<dbReference type="GO" id="GO:0005524">
    <property type="term" value="F:ATP binding"/>
    <property type="evidence" value="ECO:0007669"/>
    <property type="project" value="InterPro"/>
</dbReference>
<dbReference type="PANTHER" id="PTHR24029">
    <property type="entry name" value="UVRABC SYSTEM PROTEIN B"/>
    <property type="match status" value="1"/>
</dbReference>
<dbReference type="Gene3D" id="3.40.50.300">
    <property type="entry name" value="P-loop containing nucleotide triphosphate hydrolases"/>
    <property type="match status" value="1"/>
</dbReference>
<reference evidence="2" key="2">
    <citation type="submission" date="2021-04" db="EMBL/GenBank/DDBJ databases">
        <authorList>
            <person name="Gilroy R."/>
        </authorList>
    </citation>
    <scope>NUCLEOTIDE SEQUENCE</scope>
    <source>
        <strain evidence="2">ChiHecolR3B27-1887</strain>
    </source>
</reference>
<sequence length="122" mass="13480">MTDEGAARGPEHFGAELVRFGREGAGEPLTVVSPYEPAGDQPQAIDKLADGVERGLRYQTLMGVTGSGKTYTMAKTIERLNRPTLIMEPNKTLAAQVASEMRELFPNNAVVYFVSYYDYYQP</sequence>
<keyword evidence="2" id="KW-0547">Nucleotide-binding</keyword>
<dbReference type="InterPro" id="IPR006935">
    <property type="entry name" value="Helicase/UvrB_N"/>
</dbReference>
<comment type="caution">
    <text evidence="2">The sequence shown here is derived from an EMBL/GenBank/DDBJ whole genome shotgun (WGS) entry which is preliminary data.</text>
</comment>
<name>A0A9D2IQP3_9ACTN</name>
<gene>
    <name evidence="2" type="ORF">IAA22_07480</name>
</gene>
<reference evidence="2" key="1">
    <citation type="journal article" date="2021" name="PeerJ">
        <title>Extensive microbial diversity within the chicken gut microbiome revealed by metagenomics and culture.</title>
        <authorList>
            <person name="Gilroy R."/>
            <person name="Ravi A."/>
            <person name="Getino M."/>
            <person name="Pursley I."/>
            <person name="Horton D.L."/>
            <person name="Alikhan N.F."/>
            <person name="Baker D."/>
            <person name="Gharbi K."/>
            <person name="Hall N."/>
            <person name="Watson M."/>
            <person name="Adriaenssens E.M."/>
            <person name="Foster-Nyarko E."/>
            <person name="Jarju S."/>
            <person name="Secka A."/>
            <person name="Antonio M."/>
            <person name="Oren A."/>
            <person name="Chaudhuri R.R."/>
            <person name="La Ragione R."/>
            <person name="Hildebrand F."/>
            <person name="Pallen M.J."/>
        </authorList>
    </citation>
    <scope>NUCLEOTIDE SEQUENCE</scope>
    <source>
        <strain evidence="2">ChiHecolR3B27-1887</strain>
    </source>
</reference>
<dbReference type="Pfam" id="PF04851">
    <property type="entry name" value="ResIII"/>
    <property type="match status" value="1"/>
</dbReference>
<keyword evidence="2" id="KW-0378">Hydrolase</keyword>
<dbReference type="InterPro" id="IPR027417">
    <property type="entry name" value="P-loop_NTPase"/>
</dbReference>
<evidence type="ECO:0000313" key="3">
    <source>
        <dbReference type="Proteomes" id="UP000824029"/>
    </source>
</evidence>
<dbReference type="GO" id="GO:0006289">
    <property type="term" value="P:nucleotide-excision repair"/>
    <property type="evidence" value="ECO:0007669"/>
    <property type="project" value="InterPro"/>
</dbReference>
<feature type="domain" description="Helicase ATP-binding" evidence="1">
    <location>
        <begin position="50"/>
        <end position="122"/>
    </location>
</feature>
<organism evidence="2 3">
    <name type="scientific">Candidatus Olsenella stercoravium</name>
    <dbReference type="NCBI Taxonomy" id="2838713"/>
    <lineage>
        <taxon>Bacteria</taxon>
        <taxon>Bacillati</taxon>
        <taxon>Actinomycetota</taxon>
        <taxon>Coriobacteriia</taxon>
        <taxon>Coriobacteriales</taxon>
        <taxon>Atopobiaceae</taxon>
        <taxon>Olsenella</taxon>
    </lineage>
</organism>
<dbReference type="InterPro" id="IPR004807">
    <property type="entry name" value="UvrB"/>
</dbReference>
<accession>A0A9D2IQP3</accession>
<keyword evidence="2" id="KW-0347">Helicase</keyword>
<feature type="non-terminal residue" evidence="2">
    <location>
        <position position="122"/>
    </location>
</feature>
<dbReference type="InterPro" id="IPR014001">
    <property type="entry name" value="Helicase_ATP-bd"/>
</dbReference>
<protein>
    <submittedName>
        <fullName evidence="2">DEAD/DEAH box helicase family protein</fullName>
    </submittedName>
</protein>
<dbReference type="SUPFAM" id="SSF52540">
    <property type="entry name" value="P-loop containing nucleoside triphosphate hydrolases"/>
    <property type="match status" value="1"/>
</dbReference>
<keyword evidence="2" id="KW-0067">ATP-binding</keyword>
<dbReference type="AlphaFoldDB" id="A0A9D2IQP3"/>
<evidence type="ECO:0000259" key="1">
    <source>
        <dbReference type="PROSITE" id="PS51192"/>
    </source>
</evidence>
<proteinExistence type="predicted"/>
<dbReference type="EMBL" id="DXBZ01000151">
    <property type="protein sequence ID" value="HIZ18932.1"/>
    <property type="molecule type" value="Genomic_DNA"/>
</dbReference>
<dbReference type="GO" id="GO:0016887">
    <property type="term" value="F:ATP hydrolysis activity"/>
    <property type="evidence" value="ECO:0007669"/>
    <property type="project" value="InterPro"/>
</dbReference>
<dbReference type="GO" id="GO:0004386">
    <property type="term" value="F:helicase activity"/>
    <property type="evidence" value="ECO:0007669"/>
    <property type="project" value="UniProtKB-KW"/>
</dbReference>
<evidence type="ECO:0000313" key="2">
    <source>
        <dbReference type="EMBL" id="HIZ18932.1"/>
    </source>
</evidence>
<dbReference type="Proteomes" id="UP000824029">
    <property type="component" value="Unassembled WGS sequence"/>
</dbReference>
<dbReference type="PANTHER" id="PTHR24029:SF0">
    <property type="entry name" value="UVRABC SYSTEM PROTEIN B"/>
    <property type="match status" value="1"/>
</dbReference>
<dbReference type="GO" id="GO:0003677">
    <property type="term" value="F:DNA binding"/>
    <property type="evidence" value="ECO:0007669"/>
    <property type="project" value="InterPro"/>
</dbReference>
<dbReference type="GO" id="GO:0009380">
    <property type="term" value="C:excinuclease repair complex"/>
    <property type="evidence" value="ECO:0007669"/>
    <property type="project" value="InterPro"/>
</dbReference>